<comment type="caution">
    <text evidence="1">The sequence shown here is derived from an EMBL/GenBank/DDBJ whole genome shotgun (WGS) entry which is preliminary data.</text>
</comment>
<evidence type="ECO:0008006" key="3">
    <source>
        <dbReference type="Google" id="ProtNLM"/>
    </source>
</evidence>
<protein>
    <recommendedName>
        <fullName evidence="3">Nucleoside-diphosphate sugar epimerase</fullName>
    </recommendedName>
</protein>
<gene>
    <name evidence="1" type="ORF">DK847_16925</name>
</gene>
<dbReference type="InterPro" id="IPR009367">
    <property type="entry name" value="Elm1-like"/>
</dbReference>
<reference evidence="2" key="1">
    <citation type="submission" date="2018-06" db="EMBL/GenBank/DDBJ databases">
        <title>Aestuariibacter litoralis strain KCTC 52945T.</title>
        <authorList>
            <person name="Li X."/>
            <person name="Salam N."/>
            <person name="Li J.-L."/>
            <person name="Chen Y.-M."/>
            <person name="Yang Z.-W."/>
            <person name="Zhang L.-Y."/>
            <person name="Han M.-X."/>
            <person name="Xiao M."/>
            <person name="Li W.-J."/>
        </authorList>
    </citation>
    <scope>NUCLEOTIDE SEQUENCE [LARGE SCALE GENOMIC DNA]</scope>
    <source>
        <strain evidence="2">KCTC 52945</strain>
    </source>
</reference>
<dbReference type="Pfam" id="PF06258">
    <property type="entry name" value="Mito_fiss_Elm1"/>
    <property type="match status" value="1"/>
</dbReference>
<accession>A0A2W2B5X8</accession>
<proteinExistence type="predicted"/>
<dbReference type="EMBL" id="QKVK01000009">
    <property type="protein sequence ID" value="PZF75528.1"/>
    <property type="molecule type" value="Genomic_DNA"/>
</dbReference>
<organism evidence="1 2">
    <name type="scientific">Aestuariivirga litoralis</name>
    <dbReference type="NCBI Taxonomy" id="2650924"/>
    <lineage>
        <taxon>Bacteria</taxon>
        <taxon>Pseudomonadati</taxon>
        <taxon>Pseudomonadota</taxon>
        <taxon>Alphaproteobacteria</taxon>
        <taxon>Hyphomicrobiales</taxon>
        <taxon>Aestuariivirgaceae</taxon>
        <taxon>Aestuariivirga</taxon>
    </lineage>
</organism>
<evidence type="ECO:0000313" key="1">
    <source>
        <dbReference type="EMBL" id="PZF75528.1"/>
    </source>
</evidence>
<evidence type="ECO:0000313" key="2">
    <source>
        <dbReference type="Proteomes" id="UP000248795"/>
    </source>
</evidence>
<dbReference type="Proteomes" id="UP000248795">
    <property type="component" value="Unassembled WGS sequence"/>
</dbReference>
<sequence>MPSSPACSTATGPYCAKLMAADPTIWILSRGRKGDLDQMLALARATGWPCEIKTLRFAGPEIPVLSKLLLKEKISPPWPDLVLVAEASPSVIAREIKRLSPATRIVCLGRPAGAPRNFDLVLTTAQYRIPPADNVVELAMPLAEVTEATATSGGGPIALAVGGPAFPDLLDASAAERLATDVLAHAANAGATLDVVTSPRTPPEAIAVLERRITAPHRLSIFGRGANRYREALAEASAIIVTSDSVSMVADALATQKPVSVYPLPQALNAKWKLGSWLYRHAIETPRPLTAALRWLFDAGVIEVAPDRRKLFQRLVTEGRLGWFGEAVPPPQPGAAQRDLEIAVKALRNLMFQP</sequence>
<name>A0A2W2B5X8_9HYPH</name>
<dbReference type="AlphaFoldDB" id="A0A2W2B5X8"/>
<keyword evidence="2" id="KW-1185">Reference proteome</keyword>